<evidence type="ECO:0000313" key="3">
    <source>
        <dbReference type="Proteomes" id="UP000009885"/>
    </source>
</evidence>
<dbReference type="Pfam" id="PF07242">
    <property type="entry name" value="DUF1430"/>
    <property type="match status" value="1"/>
</dbReference>
<comment type="caution">
    <text evidence="2">The sequence shown here is derived from an EMBL/GenBank/DDBJ whole genome shotgun (WGS) entry which is preliminary data.</text>
</comment>
<keyword evidence="1" id="KW-0472">Membrane</keyword>
<dbReference type="PATRIC" id="fig|1229783.3.peg.728"/>
<feature type="transmembrane region" description="Helical" evidence="1">
    <location>
        <begin position="160"/>
        <end position="182"/>
    </location>
</feature>
<organism evidence="2 3">
    <name type="scientific">Staphylococcus massiliensis S46</name>
    <dbReference type="NCBI Taxonomy" id="1229783"/>
    <lineage>
        <taxon>Bacteria</taxon>
        <taxon>Bacillati</taxon>
        <taxon>Bacillota</taxon>
        <taxon>Bacilli</taxon>
        <taxon>Bacillales</taxon>
        <taxon>Staphylococcaceae</taxon>
        <taxon>Staphylococcus</taxon>
    </lineage>
</organism>
<evidence type="ECO:0000313" key="2">
    <source>
        <dbReference type="EMBL" id="EKU49951.1"/>
    </source>
</evidence>
<evidence type="ECO:0000256" key="1">
    <source>
        <dbReference type="SAM" id="Phobius"/>
    </source>
</evidence>
<keyword evidence="1" id="KW-1133">Transmembrane helix</keyword>
<dbReference type="RefSeq" id="WP_009382633.1">
    <property type="nucleotide sequence ID" value="NZ_AMSQ01000004.1"/>
</dbReference>
<dbReference type="eggNOG" id="COG4652">
    <property type="taxonomic scope" value="Bacteria"/>
</dbReference>
<sequence>MVKLKVIIYAFIFLILNFIYVQFFNNLEEIKLPNYTHSLTIVSWDQKLSKKEIEEEIDKISIRHNEVFICVSDKYKGEHLIKTVTYFPSNVKHDKITPFSPNVDYEYLKVGSTESLKLPITSTFYTTRPFSKSIENDFEKLGLKVVYSYQTPGLIFNDFIQIYSIIPLLIVILILVLMLNIVDTSKNLYQFAIQRLNGWSMKRVFWVSFNKEMKIILITYSISAMIMFIILIFYNQLAQFKTFLYQYLIYSVSIIVIIIGLFIISFGIIARASSQISKFIKGAMLSRVLNFLPQTMKMVLIVIVLTTMSVSLNNLKTYQSSTEAQNKWKKIEDLYVIDFVPLHNSRQKYHDKITIESYKLLQHQKSNNVIISRSDAKYGEMSISDSYDRYMWVNRTFLQDQLNFNEINRRVKQFSNNTLLALYPQRDFNKDDVSQLKSDINNSLDMYYELDKRLDYTKVNKPLVKIVPYQEQIRAFNYNSRIGLEFSFETNPVLIVIPDQLPLHDLYYSALTKNEILFKDFEELASYIENSVLKHFLNGITDIKYVVDKDIKVLESNLYYNFIALSVSMIIYGFTLYFTTQTHFELHKDKIFIKYLYGSHFLHRHRTFLIYDLLLTVIVSYLIYHFNLASFSPYLYGAILLANTLIMTLLLRILERPAFNRYQELLKE</sequence>
<dbReference type="STRING" id="1229783.C273_03615"/>
<reference evidence="2 3" key="1">
    <citation type="journal article" date="2013" name="Genome Announc.">
        <title>Genome Sequence of Staphylococcus massiliensis Strain S46, Isolated from the Surface of Healthy Human Skin.</title>
        <authorList>
            <person name="Srivastav R."/>
            <person name="Singh A."/>
            <person name="Jangir P.K."/>
            <person name="Kumari C."/>
            <person name="Muduli S."/>
            <person name="Sharma R."/>
        </authorList>
    </citation>
    <scope>NUCLEOTIDE SEQUENCE [LARGE SCALE GENOMIC DNA]</scope>
    <source>
        <strain evidence="2 3">S46</strain>
    </source>
</reference>
<dbReference type="InterPro" id="IPR006541">
    <property type="entry name" value="Bacteriocin_ass"/>
</dbReference>
<feature type="transmembrane region" description="Helical" evidence="1">
    <location>
        <begin position="608"/>
        <end position="628"/>
    </location>
</feature>
<feature type="transmembrane region" description="Helical" evidence="1">
    <location>
        <begin position="558"/>
        <end position="578"/>
    </location>
</feature>
<feature type="transmembrane region" description="Helical" evidence="1">
    <location>
        <begin position="634"/>
        <end position="654"/>
    </location>
</feature>
<keyword evidence="1" id="KW-0812">Transmembrane</keyword>
<dbReference type="Proteomes" id="UP000009885">
    <property type="component" value="Unassembled WGS sequence"/>
</dbReference>
<dbReference type="AlphaFoldDB" id="K9AV42"/>
<keyword evidence="3" id="KW-1185">Reference proteome</keyword>
<feature type="transmembrane region" description="Helical" evidence="1">
    <location>
        <begin position="7"/>
        <end position="24"/>
    </location>
</feature>
<feature type="transmembrane region" description="Helical" evidence="1">
    <location>
        <begin position="247"/>
        <end position="270"/>
    </location>
</feature>
<dbReference type="EMBL" id="AMSQ01000004">
    <property type="protein sequence ID" value="EKU49951.1"/>
    <property type="molecule type" value="Genomic_DNA"/>
</dbReference>
<name>K9AV42_9STAP</name>
<gene>
    <name evidence="2" type="ORF">C273_03615</name>
</gene>
<dbReference type="OrthoDB" id="5125523at2"/>
<protein>
    <recommendedName>
        <fullName evidence="4">Bacteriocin-associated integral membrane family protein</fullName>
    </recommendedName>
</protein>
<proteinExistence type="predicted"/>
<feature type="transmembrane region" description="Helical" evidence="1">
    <location>
        <begin position="215"/>
        <end position="235"/>
    </location>
</feature>
<accession>K9AV42</accession>
<feature type="transmembrane region" description="Helical" evidence="1">
    <location>
        <begin position="291"/>
        <end position="312"/>
    </location>
</feature>
<evidence type="ECO:0008006" key="4">
    <source>
        <dbReference type="Google" id="ProtNLM"/>
    </source>
</evidence>